<evidence type="ECO:0000313" key="5">
    <source>
        <dbReference type="Proteomes" id="UP000236729"/>
    </source>
</evidence>
<organism evidence="2 5">
    <name type="scientific">Saccharopolyspora kobensis</name>
    <dbReference type="NCBI Taxonomy" id="146035"/>
    <lineage>
        <taxon>Bacteria</taxon>
        <taxon>Bacillati</taxon>
        <taxon>Actinomycetota</taxon>
        <taxon>Actinomycetes</taxon>
        <taxon>Pseudonocardiales</taxon>
        <taxon>Pseudonocardiaceae</taxon>
        <taxon>Saccharopolyspora</taxon>
    </lineage>
</organism>
<reference evidence="4 5" key="2">
    <citation type="submission" date="2016-10" db="EMBL/GenBank/DDBJ databases">
        <authorList>
            <person name="Varghese N."/>
            <person name="Submissions S."/>
        </authorList>
    </citation>
    <scope>NUCLEOTIDE SEQUENCE [LARGE SCALE GENOMIC DNA]</scope>
    <source>
        <strain evidence="5">ATCC 20501</strain>
        <strain evidence="3 4">CGMCC 4.3529</strain>
    </source>
</reference>
<name>A0A1H6BUW8_9PSEU</name>
<dbReference type="Proteomes" id="UP000236729">
    <property type="component" value="Unassembled WGS sequence"/>
</dbReference>
<accession>A0A1I1H5F0</accession>
<dbReference type="GO" id="GO:0033194">
    <property type="term" value="P:response to hydroperoxide"/>
    <property type="evidence" value="ECO:0007669"/>
    <property type="project" value="TreeGrafter"/>
</dbReference>
<sequence length="268" mass="28164">MTRRTPGAPTRPFVTNAYPGGVLVLLPPSETKSAGGRGAPLDLGGLSHPELNDTRRRLADALSTLAGDVPASLAALGLSERQVEEVQRNAELWDSPTAPALERYTGVLYDALDLQSLSAVERKQADSRLAVASALFGLVRGTDAIPAYRLSGGSALPGTGTLRSVWRPVLEPVLAAADDLVVDLRSGAYAALARVPGAVDVRVLSEDASGKRKVVSHHNKAHKGKLARALAQSPDEPESVDDVLDVARAAGLQVEREADRKLCVVVHG</sequence>
<protein>
    <recommendedName>
        <fullName evidence="6">Peroxide stress protein YaaA</fullName>
    </recommendedName>
</protein>
<evidence type="ECO:0000313" key="4">
    <source>
        <dbReference type="Proteomes" id="UP000199690"/>
    </source>
</evidence>
<evidence type="ECO:0000313" key="3">
    <source>
        <dbReference type="EMBL" id="SFC17278.1"/>
    </source>
</evidence>
<dbReference type="EMBL" id="FOME01000001">
    <property type="protein sequence ID" value="SFC17278.1"/>
    <property type="molecule type" value="Genomic_DNA"/>
</dbReference>
<reference evidence="2" key="1">
    <citation type="submission" date="2016-10" db="EMBL/GenBank/DDBJ databases">
        <authorList>
            <person name="de Groot N.N."/>
        </authorList>
    </citation>
    <scope>NUCLEOTIDE SEQUENCE [LARGE SCALE GENOMIC DNA]</scope>
    <source>
        <strain evidence="2">ATCC 20501</strain>
    </source>
</reference>
<evidence type="ECO:0008006" key="6">
    <source>
        <dbReference type="Google" id="ProtNLM"/>
    </source>
</evidence>
<keyword evidence="4" id="KW-1185">Reference proteome</keyword>
<gene>
    <name evidence="2" type="ORF">SAMN02982929_02875</name>
    <name evidence="3" type="ORF">SAMN05216506_101114</name>
</gene>
<dbReference type="Pfam" id="PF03883">
    <property type="entry name" value="H2O2_YaaD"/>
    <property type="match status" value="1"/>
</dbReference>
<dbReference type="SMR" id="A0A1H6BUW8"/>
<dbReference type="GO" id="GO:0005829">
    <property type="term" value="C:cytosol"/>
    <property type="evidence" value="ECO:0007669"/>
    <property type="project" value="TreeGrafter"/>
</dbReference>
<dbReference type="InterPro" id="IPR005583">
    <property type="entry name" value="YaaA"/>
</dbReference>
<dbReference type="PANTHER" id="PTHR30283:SF4">
    <property type="entry name" value="PEROXIDE STRESS RESISTANCE PROTEIN YAAA"/>
    <property type="match status" value="1"/>
</dbReference>
<dbReference type="NCBIfam" id="NF002544">
    <property type="entry name" value="PRK02101.2-1"/>
    <property type="match status" value="1"/>
</dbReference>
<dbReference type="EMBL" id="FNVB01000004">
    <property type="protein sequence ID" value="SEG64450.1"/>
    <property type="molecule type" value="Genomic_DNA"/>
</dbReference>
<dbReference type="Proteomes" id="UP000199690">
    <property type="component" value="Unassembled WGS sequence"/>
</dbReference>
<dbReference type="AlphaFoldDB" id="A0A1H6BUW8"/>
<dbReference type="PANTHER" id="PTHR30283">
    <property type="entry name" value="PEROXIDE STRESS RESPONSE PROTEIN YAAA"/>
    <property type="match status" value="1"/>
</dbReference>
<proteinExistence type="predicted"/>
<accession>A0A1H6BUW8</accession>
<evidence type="ECO:0000256" key="1">
    <source>
        <dbReference type="SAM" id="MobiDB-lite"/>
    </source>
</evidence>
<feature type="region of interest" description="Disordered" evidence="1">
    <location>
        <begin position="29"/>
        <end position="48"/>
    </location>
</feature>
<evidence type="ECO:0000313" key="2">
    <source>
        <dbReference type="EMBL" id="SEG64450.1"/>
    </source>
</evidence>